<evidence type="ECO:0000313" key="2">
    <source>
        <dbReference type="EMBL" id="OGM15869.1"/>
    </source>
</evidence>
<dbReference type="InterPro" id="IPR052534">
    <property type="entry name" value="Extracell_DNA_Util/SecSys_Comp"/>
</dbReference>
<feature type="transmembrane region" description="Helical" evidence="1">
    <location>
        <begin position="45"/>
        <end position="66"/>
    </location>
</feature>
<comment type="caution">
    <text evidence="2">The sequence shown here is derived from an EMBL/GenBank/DDBJ whole genome shotgun (WGS) entry which is preliminary data.</text>
</comment>
<keyword evidence="1" id="KW-0812">Transmembrane</keyword>
<dbReference type="PANTHER" id="PTHR40278">
    <property type="entry name" value="DNA UTILIZATION PROTEIN HOFN"/>
    <property type="match status" value="1"/>
</dbReference>
<dbReference type="Pfam" id="PF05137">
    <property type="entry name" value="PilN"/>
    <property type="match status" value="1"/>
</dbReference>
<keyword evidence="1" id="KW-0472">Membrane</keyword>
<proteinExistence type="predicted"/>
<gene>
    <name evidence="2" type="ORF">A2V97_03825</name>
</gene>
<name>A0A1F7XM38_9BACT</name>
<dbReference type="EMBL" id="MGFX01000001">
    <property type="protein sequence ID" value="OGM15869.1"/>
    <property type="molecule type" value="Genomic_DNA"/>
</dbReference>
<evidence type="ECO:0000313" key="3">
    <source>
        <dbReference type="Proteomes" id="UP000177382"/>
    </source>
</evidence>
<organism evidence="2 3">
    <name type="scientific">Candidatus Woesebacteria bacterium RBG_16_42_24</name>
    <dbReference type="NCBI Taxonomy" id="1802485"/>
    <lineage>
        <taxon>Bacteria</taxon>
        <taxon>Candidatus Woeseibacteriota</taxon>
    </lineage>
</organism>
<sequence>MEIRNWSVSDSMAALKKQRLINLLPSEEFAVTTTGRILSWALSTFRYIVIVTELVVILAFISRFWLDAQNADLAEEIEQKQSLIASSKDFEREFIEVQKRLIIYKTLTSDSVSFSKIFSNISVNIPEDVLLSKISLSGESLTVDGLSPSERSIVQFAVNLEKNAGYPKTTLKSVETNRNDPSLLEFSLDVSLAKEEI</sequence>
<dbReference type="AlphaFoldDB" id="A0A1F7XM38"/>
<protein>
    <submittedName>
        <fullName evidence="2">Uncharacterized protein</fullName>
    </submittedName>
</protein>
<evidence type="ECO:0000256" key="1">
    <source>
        <dbReference type="SAM" id="Phobius"/>
    </source>
</evidence>
<keyword evidence="1" id="KW-1133">Transmembrane helix</keyword>
<dbReference type="InterPro" id="IPR007813">
    <property type="entry name" value="PilN"/>
</dbReference>
<reference evidence="2 3" key="1">
    <citation type="journal article" date="2016" name="Nat. Commun.">
        <title>Thousands of microbial genomes shed light on interconnected biogeochemical processes in an aquifer system.</title>
        <authorList>
            <person name="Anantharaman K."/>
            <person name="Brown C.T."/>
            <person name="Hug L.A."/>
            <person name="Sharon I."/>
            <person name="Castelle C.J."/>
            <person name="Probst A.J."/>
            <person name="Thomas B.C."/>
            <person name="Singh A."/>
            <person name="Wilkins M.J."/>
            <person name="Karaoz U."/>
            <person name="Brodie E.L."/>
            <person name="Williams K.H."/>
            <person name="Hubbard S.S."/>
            <person name="Banfield J.F."/>
        </authorList>
    </citation>
    <scope>NUCLEOTIDE SEQUENCE [LARGE SCALE GENOMIC DNA]</scope>
</reference>
<accession>A0A1F7XM38</accession>
<dbReference type="STRING" id="1802485.A2V97_03825"/>
<dbReference type="Proteomes" id="UP000177382">
    <property type="component" value="Unassembled WGS sequence"/>
</dbReference>
<dbReference type="PANTHER" id="PTHR40278:SF1">
    <property type="entry name" value="DNA UTILIZATION PROTEIN HOFN"/>
    <property type="match status" value="1"/>
</dbReference>